<dbReference type="OrthoDB" id="648113at2759"/>
<reference evidence="3 4" key="1">
    <citation type="journal article" date="2020" name="Nat. Food">
        <title>A phased Vanilla planifolia genome enables genetic improvement of flavour and production.</title>
        <authorList>
            <person name="Hasing T."/>
            <person name="Tang H."/>
            <person name="Brym M."/>
            <person name="Khazi F."/>
            <person name="Huang T."/>
            <person name="Chambers A.H."/>
        </authorList>
    </citation>
    <scope>NUCLEOTIDE SEQUENCE [LARGE SCALE GENOMIC DNA]</scope>
    <source>
        <tissue evidence="3">Leaf</tissue>
    </source>
</reference>
<dbReference type="InterPro" id="IPR032675">
    <property type="entry name" value="LRR_dom_sf"/>
</dbReference>
<dbReference type="FunFam" id="3.80.10.10:FF:000383">
    <property type="entry name" value="Leucine-rich repeat receptor protein kinase EMS1"/>
    <property type="match status" value="1"/>
</dbReference>
<dbReference type="PANTHER" id="PTHR48057">
    <property type="entry name" value="LEUCINE-RICH REPEAT SERINE/THREONINE-PROTEIN KINASE 1"/>
    <property type="match status" value="1"/>
</dbReference>
<dbReference type="InterPro" id="IPR052595">
    <property type="entry name" value="LRRC69/RLP"/>
</dbReference>
<evidence type="ECO:0000313" key="3">
    <source>
        <dbReference type="EMBL" id="KAG0478791.1"/>
    </source>
</evidence>
<dbReference type="PANTHER" id="PTHR48057:SF7">
    <property type="entry name" value="LEUCINE-RICH REPEAT SERINE_THREONINE-PROTEIN KINASE 1"/>
    <property type="match status" value="1"/>
</dbReference>
<dbReference type="AlphaFoldDB" id="A0A835QSG6"/>
<name>A0A835QSG6_VANPL</name>
<evidence type="ECO:0000313" key="4">
    <source>
        <dbReference type="Proteomes" id="UP000639772"/>
    </source>
</evidence>
<evidence type="ECO:0000256" key="2">
    <source>
        <dbReference type="ARBA" id="ARBA00022737"/>
    </source>
</evidence>
<keyword evidence="2" id="KW-0677">Repeat</keyword>
<dbReference type="InterPro" id="IPR003591">
    <property type="entry name" value="Leu-rich_rpt_typical-subtyp"/>
</dbReference>
<sequence>MSQPVIKLLLCGLAEEYPIVNLSPLYEIKTLTRLEVIDCAIPGEIPAKGLLSFSQLKHLNFSRNQLNGSIPPEIGKLSNLHFLSLDSNQLTGEIPTKGLSGLTQLKYLDLRNNRLNGSIPSQIYNLTKLKKTDCCQWEGVTCTIHRSSSETSQSVIELLLLGLAEEYPVLNLSPLYEIKTLVRLEVIDCVIQGKVTAKGLLSLSQLKHLDLSRNQLNGMRTSI</sequence>
<proteinExistence type="predicted"/>
<dbReference type="EMBL" id="JADCNM010000006">
    <property type="protein sequence ID" value="KAG0478791.1"/>
    <property type="molecule type" value="Genomic_DNA"/>
</dbReference>
<comment type="caution">
    <text evidence="3">The sequence shown here is derived from an EMBL/GenBank/DDBJ whole genome shotgun (WGS) entry which is preliminary data.</text>
</comment>
<evidence type="ECO:0000256" key="1">
    <source>
        <dbReference type="ARBA" id="ARBA00022614"/>
    </source>
</evidence>
<dbReference type="InterPro" id="IPR001611">
    <property type="entry name" value="Leu-rich_rpt"/>
</dbReference>
<protein>
    <submittedName>
        <fullName evidence="3">Uncharacterized protein</fullName>
    </submittedName>
</protein>
<dbReference type="SMART" id="SM00369">
    <property type="entry name" value="LRR_TYP"/>
    <property type="match status" value="4"/>
</dbReference>
<dbReference type="Pfam" id="PF00560">
    <property type="entry name" value="LRR_1"/>
    <property type="match status" value="4"/>
</dbReference>
<dbReference type="Gene3D" id="3.80.10.10">
    <property type="entry name" value="Ribonuclease Inhibitor"/>
    <property type="match status" value="2"/>
</dbReference>
<dbReference type="Proteomes" id="UP000639772">
    <property type="component" value="Chromosome 6"/>
</dbReference>
<accession>A0A835QSG6</accession>
<keyword evidence="1" id="KW-0433">Leucine-rich repeat</keyword>
<dbReference type="PRINTS" id="PR00019">
    <property type="entry name" value="LEURICHRPT"/>
</dbReference>
<gene>
    <name evidence="3" type="ORF">HPP92_013510</name>
</gene>
<dbReference type="SUPFAM" id="SSF52058">
    <property type="entry name" value="L domain-like"/>
    <property type="match status" value="1"/>
</dbReference>
<organism evidence="3 4">
    <name type="scientific">Vanilla planifolia</name>
    <name type="common">Vanilla</name>
    <dbReference type="NCBI Taxonomy" id="51239"/>
    <lineage>
        <taxon>Eukaryota</taxon>
        <taxon>Viridiplantae</taxon>
        <taxon>Streptophyta</taxon>
        <taxon>Embryophyta</taxon>
        <taxon>Tracheophyta</taxon>
        <taxon>Spermatophyta</taxon>
        <taxon>Magnoliopsida</taxon>
        <taxon>Liliopsida</taxon>
        <taxon>Asparagales</taxon>
        <taxon>Orchidaceae</taxon>
        <taxon>Vanilloideae</taxon>
        <taxon>Vanilleae</taxon>
        <taxon>Vanilla</taxon>
    </lineage>
</organism>